<dbReference type="EMBL" id="UYRR01031196">
    <property type="protein sequence ID" value="VDK47464.1"/>
    <property type="molecule type" value="Genomic_DNA"/>
</dbReference>
<evidence type="ECO:0000313" key="3">
    <source>
        <dbReference type="Proteomes" id="UP000267096"/>
    </source>
</evidence>
<accession>A0A0M3JXE6</accession>
<name>A0A0M3JXE6_ANISI</name>
<dbReference type="OrthoDB" id="5876145at2759"/>
<organism evidence="4">
    <name type="scientific">Anisakis simplex</name>
    <name type="common">Herring worm</name>
    <dbReference type="NCBI Taxonomy" id="6269"/>
    <lineage>
        <taxon>Eukaryota</taxon>
        <taxon>Metazoa</taxon>
        <taxon>Ecdysozoa</taxon>
        <taxon>Nematoda</taxon>
        <taxon>Chromadorea</taxon>
        <taxon>Rhabditida</taxon>
        <taxon>Spirurina</taxon>
        <taxon>Ascaridomorpha</taxon>
        <taxon>Ascaridoidea</taxon>
        <taxon>Anisakidae</taxon>
        <taxon>Anisakis</taxon>
        <taxon>Anisakis simplex complex</taxon>
    </lineage>
</organism>
<evidence type="ECO:0000256" key="1">
    <source>
        <dbReference type="SAM" id="MobiDB-lite"/>
    </source>
</evidence>
<gene>
    <name evidence="2" type="ORF">ASIM_LOCUS12483</name>
</gene>
<dbReference type="WBParaSite" id="ASIM_0001301701-mRNA-1">
    <property type="protein sequence ID" value="ASIM_0001301701-mRNA-1"/>
    <property type="gene ID" value="ASIM_0001301701"/>
</dbReference>
<sequence length="98" mass="11368">MRNNFSEQNIGRNQKILNIEAVFENRIIGFCYTFRKLSKNCDAFSELVLFINAECDLRKELQKKEIRGKGDYPTMDDVLSDWDSEKDGKKVTSQALPT</sequence>
<proteinExistence type="predicted"/>
<evidence type="ECO:0000313" key="4">
    <source>
        <dbReference type="WBParaSite" id="ASIM_0001301701-mRNA-1"/>
    </source>
</evidence>
<protein>
    <submittedName>
        <fullName evidence="2 4">Uncharacterized protein</fullName>
    </submittedName>
</protein>
<keyword evidence="3" id="KW-1185">Reference proteome</keyword>
<feature type="region of interest" description="Disordered" evidence="1">
    <location>
        <begin position="69"/>
        <end position="98"/>
    </location>
</feature>
<reference evidence="4" key="1">
    <citation type="submission" date="2017-02" db="UniProtKB">
        <authorList>
            <consortium name="WormBaseParasite"/>
        </authorList>
    </citation>
    <scope>IDENTIFICATION</scope>
</reference>
<evidence type="ECO:0000313" key="2">
    <source>
        <dbReference type="EMBL" id="VDK47464.1"/>
    </source>
</evidence>
<reference evidence="2 3" key="2">
    <citation type="submission" date="2018-11" db="EMBL/GenBank/DDBJ databases">
        <authorList>
            <consortium name="Pathogen Informatics"/>
        </authorList>
    </citation>
    <scope>NUCLEOTIDE SEQUENCE [LARGE SCALE GENOMIC DNA]</scope>
</reference>
<dbReference type="AlphaFoldDB" id="A0A0M3JXE6"/>
<dbReference type="Proteomes" id="UP000267096">
    <property type="component" value="Unassembled WGS sequence"/>
</dbReference>